<dbReference type="EMBL" id="JZIW01000009">
    <property type="protein sequence ID" value="KOO75332.1"/>
    <property type="molecule type" value="Genomic_DNA"/>
</dbReference>
<protein>
    <recommendedName>
        <fullName evidence="3">YbaB/EbfC family nucleoid-associated protein</fullName>
    </recommendedName>
</protein>
<evidence type="ECO:0000313" key="2">
    <source>
        <dbReference type="Proteomes" id="UP000037632"/>
    </source>
</evidence>
<reference evidence="1 2" key="1">
    <citation type="journal article" date="2015" name="Antimicrob. Agents Chemother.">
        <title>Whole-Genome Sequencing Identifies Emergence of a Quinolone Resistance Mutation in a Case of Stenotrophomonas maltophilia Bacteremia.</title>
        <authorList>
            <person name="Pak T.R."/>
            <person name="Altman D.R."/>
            <person name="Attie O."/>
            <person name="Sebra R."/>
            <person name="Hamula C.L."/>
            <person name="Lewis M."/>
            <person name="Deikus G."/>
            <person name="Newman L.C."/>
            <person name="Fang G."/>
            <person name="Hand J."/>
            <person name="Papel G."/>
            <person name="Wallach F."/>
            <person name="Schadt E.E."/>
            <person name="Huprikar S."/>
            <person name="van Bakel H."/>
            <person name="Kasarskis A."/>
            <person name="Bashir A."/>
        </authorList>
    </citation>
    <scope>NUCLEOTIDE SEQUENCE [LARGE SCALE GENOMIC DNA]</scope>
    <source>
        <strain evidence="1 2">ISMMS6</strain>
    </source>
</reference>
<evidence type="ECO:0008006" key="3">
    <source>
        <dbReference type="Google" id="ProtNLM"/>
    </source>
</evidence>
<dbReference type="Proteomes" id="UP000037632">
    <property type="component" value="Unassembled WGS sequence"/>
</dbReference>
<dbReference type="RefSeq" id="WP_053462874.1">
    <property type="nucleotide sequence ID" value="NZ_JZIW01000009.1"/>
</dbReference>
<sequence length="78" mass="7810">MAAITSTSRGAARVESRPHAGTVVVQVGDAALLSLTSAEARELAEHLAACADAIDEGATEVATIARSKPLALQQAVAA</sequence>
<comment type="caution">
    <text evidence="1">The sequence shown here is derived from an EMBL/GenBank/DDBJ whole genome shotgun (WGS) entry which is preliminary data.</text>
</comment>
<organism evidence="1 2">
    <name type="scientific">Stenotrophomonas maltophilia</name>
    <name type="common">Pseudomonas maltophilia</name>
    <name type="synonym">Xanthomonas maltophilia</name>
    <dbReference type="NCBI Taxonomy" id="40324"/>
    <lineage>
        <taxon>Bacteria</taxon>
        <taxon>Pseudomonadati</taxon>
        <taxon>Pseudomonadota</taxon>
        <taxon>Gammaproteobacteria</taxon>
        <taxon>Lysobacterales</taxon>
        <taxon>Lysobacteraceae</taxon>
        <taxon>Stenotrophomonas</taxon>
        <taxon>Stenotrophomonas maltophilia group</taxon>
    </lineage>
</organism>
<gene>
    <name evidence="1" type="ORF">VL23_17460</name>
</gene>
<name>A0AB34TD44_STEMA</name>
<accession>A0AB34TD44</accession>
<evidence type="ECO:0000313" key="1">
    <source>
        <dbReference type="EMBL" id="KOO75332.1"/>
    </source>
</evidence>
<proteinExistence type="predicted"/>
<dbReference type="AlphaFoldDB" id="A0AB34TD44"/>